<evidence type="ECO:0000313" key="6">
    <source>
        <dbReference type="Proteomes" id="UP000053766"/>
    </source>
</evidence>
<dbReference type="Proteomes" id="UP000053766">
    <property type="component" value="Unassembled WGS sequence"/>
</dbReference>
<reference evidence="6" key="2">
    <citation type="journal article" date="2016" name="Sci. Rep.">
        <title>Dictyocaulus viviparus genome, variome and transcriptome elucidate lungworm biology and support future intervention.</title>
        <authorList>
            <person name="McNulty S.N."/>
            <person name="Strube C."/>
            <person name="Rosa B.A."/>
            <person name="Martin J.C."/>
            <person name="Tyagi R."/>
            <person name="Choi Y.J."/>
            <person name="Wang Q."/>
            <person name="Hallsworth Pepin K."/>
            <person name="Zhang X."/>
            <person name="Ozersky P."/>
            <person name="Wilson R.K."/>
            <person name="Sternberg P.W."/>
            <person name="Gasser R.B."/>
            <person name="Mitreva M."/>
        </authorList>
    </citation>
    <scope>NUCLEOTIDE SEQUENCE [LARGE SCALE GENOMIC DNA]</scope>
    <source>
        <strain evidence="6">HannoverDv2000</strain>
    </source>
</reference>
<dbReference type="AlphaFoldDB" id="A0A0D8XNA2"/>
<keyword evidence="2 4" id="KW-0274">FAD</keyword>
<dbReference type="EMBL" id="KN716368">
    <property type="protein sequence ID" value="KJH46133.1"/>
    <property type="molecule type" value="Genomic_DNA"/>
</dbReference>
<protein>
    <recommendedName>
        <fullName evidence="4">Flavin-containing monooxygenase</fullName>
        <ecNumber evidence="4">1.-.-.-</ecNumber>
    </recommendedName>
</protein>
<gene>
    <name evidence="5" type="ORF">DICVIV_07823</name>
</gene>
<dbReference type="OrthoDB" id="5862511at2759"/>
<dbReference type="STRING" id="29172.A0A0D8XNA2"/>
<keyword evidence="1 4" id="KW-0285">Flavoprotein</keyword>
<dbReference type="EC" id="1.-.-.-" evidence="4"/>
<name>A0A0D8XNA2_DICVI</name>
<sequence>MQILFKDPKFAWRLFKGANVPYVYRLVGPNKWDGAEEAIRFVPNRVKIPLKARNCRMRSHKRRGTLVRRVFPLYKYEVDGGMVYYLLCKWFGSDLLWDVYIHIVIFCSRGNVFRLFSFMLLWFDLQYDMTTIL</sequence>
<organism evidence="5 6">
    <name type="scientific">Dictyocaulus viviparus</name>
    <name type="common">Bovine lungworm</name>
    <dbReference type="NCBI Taxonomy" id="29172"/>
    <lineage>
        <taxon>Eukaryota</taxon>
        <taxon>Metazoa</taxon>
        <taxon>Ecdysozoa</taxon>
        <taxon>Nematoda</taxon>
        <taxon>Chromadorea</taxon>
        <taxon>Rhabditida</taxon>
        <taxon>Rhabditina</taxon>
        <taxon>Rhabditomorpha</taxon>
        <taxon>Strongyloidea</taxon>
        <taxon>Metastrongylidae</taxon>
        <taxon>Dictyocaulus</taxon>
    </lineage>
</organism>
<evidence type="ECO:0000256" key="2">
    <source>
        <dbReference type="ARBA" id="ARBA00022827"/>
    </source>
</evidence>
<comment type="similarity">
    <text evidence="4">Belongs to the FMO family.</text>
</comment>
<proteinExistence type="inferred from homology"/>
<keyword evidence="3 4" id="KW-0560">Oxidoreductase</keyword>
<accession>A0A0D8XNA2</accession>
<dbReference type="InterPro" id="IPR020946">
    <property type="entry name" value="Flavin_mOase-like"/>
</dbReference>
<comment type="cofactor">
    <cofactor evidence="4">
        <name>FAD</name>
        <dbReference type="ChEBI" id="CHEBI:57692"/>
    </cofactor>
</comment>
<evidence type="ECO:0000313" key="5">
    <source>
        <dbReference type="EMBL" id="KJH46133.1"/>
    </source>
</evidence>
<dbReference type="GO" id="GO:0050661">
    <property type="term" value="F:NADP binding"/>
    <property type="evidence" value="ECO:0007669"/>
    <property type="project" value="InterPro"/>
</dbReference>
<dbReference type="GO" id="GO:0050660">
    <property type="term" value="F:flavin adenine dinucleotide binding"/>
    <property type="evidence" value="ECO:0007669"/>
    <property type="project" value="InterPro"/>
</dbReference>
<evidence type="ECO:0000256" key="1">
    <source>
        <dbReference type="ARBA" id="ARBA00022630"/>
    </source>
</evidence>
<keyword evidence="4" id="KW-0503">Monooxygenase</keyword>
<dbReference type="Pfam" id="PF00743">
    <property type="entry name" value="FMO-like"/>
    <property type="match status" value="1"/>
</dbReference>
<reference evidence="5 6" key="1">
    <citation type="submission" date="2013-11" db="EMBL/GenBank/DDBJ databases">
        <title>Draft genome of the bovine lungworm Dictyocaulus viviparus.</title>
        <authorList>
            <person name="Mitreva M."/>
        </authorList>
    </citation>
    <scope>NUCLEOTIDE SEQUENCE [LARGE SCALE GENOMIC DNA]</scope>
    <source>
        <strain evidence="5 6">HannoverDv2000</strain>
    </source>
</reference>
<dbReference type="GO" id="GO:0004499">
    <property type="term" value="F:N,N-dimethylaniline monooxygenase activity"/>
    <property type="evidence" value="ECO:0007669"/>
    <property type="project" value="InterPro"/>
</dbReference>
<evidence type="ECO:0000256" key="4">
    <source>
        <dbReference type="RuleBase" id="RU361177"/>
    </source>
</evidence>
<keyword evidence="6" id="KW-1185">Reference proteome</keyword>
<evidence type="ECO:0000256" key="3">
    <source>
        <dbReference type="ARBA" id="ARBA00023002"/>
    </source>
</evidence>